<dbReference type="SUPFAM" id="SSF53474">
    <property type="entry name" value="alpha/beta-Hydrolases"/>
    <property type="match status" value="1"/>
</dbReference>
<dbReference type="AlphaFoldDB" id="A0A1H0W3R2"/>
<reference evidence="2 3" key="1">
    <citation type="submission" date="2016-10" db="EMBL/GenBank/DDBJ databases">
        <authorList>
            <person name="de Groot N.N."/>
        </authorList>
    </citation>
    <scope>NUCLEOTIDE SEQUENCE [LARGE SCALE GENOMIC DNA]</scope>
    <source>
        <strain evidence="2 3">DSM 12130</strain>
    </source>
</reference>
<sequence>HSEVRTLFVRGENSDYILPKHESDRLSYFPKSSIVTIDNAGHWLHMEQPKKLLMVLSTFLGR</sequence>
<proteinExistence type="predicted"/>
<keyword evidence="3" id="KW-1185">Reference proteome</keyword>
<dbReference type="Proteomes" id="UP000199073">
    <property type="component" value="Unassembled WGS sequence"/>
</dbReference>
<organism evidence="2 3">
    <name type="scientific">Desulforhopalus singaporensis</name>
    <dbReference type="NCBI Taxonomy" id="91360"/>
    <lineage>
        <taxon>Bacteria</taxon>
        <taxon>Pseudomonadati</taxon>
        <taxon>Thermodesulfobacteriota</taxon>
        <taxon>Desulfobulbia</taxon>
        <taxon>Desulfobulbales</taxon>
        <taxon>Desulfocapsaceae</taxon>
        <taxon>Desulforhopalus</taxon>
    </lineage>
</organism>
<dbReference type="PANTHER" id="PTHR46118:SF4">
    <property type="entry name" value="PROTEIN ABHD11"/>
    <property type="match status" value="1"/>
</dbReference>
<evidence type="ECO:0000313" key="2">
    <source>
        <dbReference type="EMBL" id="SDP85203.1"/>
    </source>
</evidence>
<dbReference type="EMBL" id="FNJI01000094">
    <property type="protein sequence ID" value="SDP85203.1"/>
    <property type="molecule type" value="Genomic_DNA"/>
</dbReference>
<evidence type="ECO:0000256" key="1">
    <source>
        <dbReference type="ARBA" id="ARBA00022801"/>
    </source>
</evidence>
<protein>
    <submittedName>
        <fullName evidence="2">Alpha/beta hydrolase family</fullName>
    </submittedName>
</protein>
<dbReference type="GO" id="GO:0016787">
    <property type="term" value="F:hydrolase activity"/>
    <property type="evidence" value="ECO:0007669"/>
    <property type="project" value="UniProtKB-KW"/>
</dbReference>
<feature type="non-terminal residue" evidence="2">
    <location>
        <position position="1"/>
    </location>
</feature>
<gene>
    <name evidence="2" type="ORF">SAMN05660330_04398</name>
</gene>
<dbReference type="Gene3D" id="3.40.50.1820">
    <property type="entry name" value="alpha/beta hydrolase"/>
    <property type="match status" value="1"/>
</dbReference>
<accession>A0A1H0W3R2</accession>
<keyword evidence="1 2" id="KW-0378">Hydrolase</keyword>
<dbReference type="PANTHER" id="PTHR46118">
    <property type="entry name" value="PROTEIN ABHD11"/>
    <property type="match status" value="1"/>
</dbReference>
<dbReference type="STRING" id="91360.SAMN05660330_04398"/>
<evidence type="ECO:0000313" key="3">
    <source>
        <dbReference type="Proteomes" id="UP000199073"/>
    </source>
</evidence>
<dbReference type="InterPro" id="IPR029058">
    <property type="entry name" value="AB_hydrolase_fold"/>
</dbReference>
<name>A0A1H0W3R2_9BACT</name>
<dbReference type="RefSeq" id="WP_218121886.1">
    <property type="nucleotide sequence ID" value="NZ_FNJI01000094.1"/>
</dbReference>